<feature type="domain" description="C2" evidence="3">
    <location>
        <begin position="117"/>
        <end position="236"/>
    </location>
</feature>
<comment type="caution">
    <text evidence="4">The sequence shown here is derived from an EMBL/GenBank/DDBJ whole genome shotgun (WGS) entry which is preliminary data.</text>
</comment>
<feature type="compositionally biased region" description="Basic and acidic residues" evidence="1">
    <location>
        <begin position="544"/>
        <end position="554"/>
    </location>
</feature>
<dbReference type="PROSITE" id="PS50004">
    <property type="entry name" value="C2"/>
    <property type="match status" value="1"/>
</dbReference>
<organism evidence="4 5">
    <name type="scientific">Porites lobata</name>
    <dbReference type="NCBI Taxonomy" id="104759"/>
    <lineage>
        <taxon>Eukaryota</taxon>
        <taxon>Metazoa</taxon>
        <taxon>Cnidaria</taxon>
        <taxon>Anthozoa</taxon>
        <taxon>Hexacorallia</taxon>
        <taxon>Scleractinia</taxon>
        <taxon>Fungiina</taxon>
        <taxon>Poritidae</taxon>
        <taxon>Porites</taxon>
    </lineage>
</organism>
<name>A0ABN8PC23_9CNID</name>
<evidence type="ECO:0000259" key="3">
    <source>
        <dbReference type="PROSITE" id="PS50004"/>
    </source>
</evidence>
<dbReference type="Proteomes" id="UP001159405">
    <property type="component" value="Unassembled WGS sequence"/>
</dbReference>
<keyword evidence="5" id="KW-1185">Reference proteome</keyword>
<evidence type="ECO:0000313" key="5">
    <source>
        <dbReference type="Proteomes" id="UP001159405"/>
    </source>
</evidence>
<proteinExistence type="predicted"/>
<dbReference type="EMBL" id="CALNXK010000064">
    <property type="protein sequence ID" value="CAH3140255.1"/>
    <property type="molecule type" value="Genomic_DNA"/>
</dbReference>
<evidence type="ECO:0000256" key="1">
    <source>
        <dbReference type="SAM" id="MobiDB-lite"/>
    </source>
</evidence>
<dbReference type="SUPFAM" id="SSF49562">
    <property type="entry name" value="C2 domain (Calcium/lipid-binding domain, CaLB)"/>
    <property type="match status" value="1"/>
</dbReference>
<protein>
    <recommendedName>
        <fullName evidence="3">C2 domain-containing protein</fullName>
    </recommendedName>
</protein>
<accession>A0ABN8PC23</accession>
<keyword evidence="2" id="KW-1133">Transmembrane helix</keyword>
<reference evidence="4 5" key="1">
    <citation type="submission" date="2022-05" db="EMBL/GenBank/DDBJ databases">
        <authorList>
            <consortium name="Genoscope - CEA"/>
            <person name="William W."/>
        </authorList>
    </citation>
    <scope>NUCLEOTIDE SEQUENCE [LARGE SCALE GENOMIC DNA]</scope>
</reference>
<evidence type="ECO:0000313" key="4">
    <source>
        <dbReference type="EMBL" id="CAH3140255.1"/>
    </source>
</evidence>
<feature type="region of interest" description="Disordered" evidence="1">
    <location>
        <begin position="331"/>
        <end position="422"/>
    </location>
</feature>
<dbReference type="PANTHER" id="PTHR10024">
    <property type="entry name" value="SYNAPTOTAGMIN"/>
    <property type="match status" value="1"/>
</dbReference>
<feature type="compositionally biased region" description="Polar residues" evidence="1">
    <location>
        <begin position="408"/>
        <end position="418"/>
    </location>
</feature>
<dbReference type="Gene3D" id="2.60.40.150">
    <property type="entry name" value="C2 domain"/>
    <property type="match status" value="1"/>
</dbReference>
<feature type="compositionally biased region" description="Basic residues" evidence="1">
    <location>
        <begin position="517"/>
        <end position="540"/>
    </location>
</feature>
<feature type="transmembrane region" description="Helical" evidence="2">
    <location>
        <begin position="12"/>
        <end position="33"/>
    </location>
</feature>
<feature type="compositionally biased region" description="Acidic residues" evidence="1">
    <location>
        <begin position="387"/>
        <end position="400"/>
    </location>
</feature>
<sequence>MTDQKMEKLEIVIAVLLLCLVALGVYVTTYWTLSRKRRRDAEDDPRKTEVQYRYLEEKAENERKKVATAYAQETMPRITITPVQPRPNFPRSLLSSDEMLSTDEEYDGEESSDDHPDLGRLYFALRYDQHRSILTVRLIRAEDIPVEGESISTYVDVHLLPLNLQSHTFQPYDTTINVSFREVYEFPLSQSEMALQTLNLHICRYDSYSRRTSIGDVFLALAELSAQGIDFTREVFLCRNIISHQEIYQTLGRRKHLETGDEDGKDDSEIEHITKHRERKVTGRKVSSQRMWDVLRRAVHSGSYKKAYLASDSGSALYWESIFSPGASSAEGYRYASAPSSPIKSPEFSFSGPGPPDESGECTDEERGATWKGGQKVAFDFPPSLTEESDFESSIYEEENESRRRESTQSPPIESVQLSPAPEEYYRIVPITPFTPYKKKREVTEASFSWKLPHTFTSRERDVVETLSQAYKQPRVVSIARPRYEPGSEEEPPPAKQRLFDRTVSKKGKDTKEQRLSRTKASKQRKTERKGRKGVFKKSTKLSPRMEPDGEPAEKLISPTRGKGKRSALKFRGKSSPKAPKLASRRNDSGPVEGLSTEPVASELPEEELIVEPSSRLPTDVRTRLNFPSVSTSEYLTPPMSSLQDFYSINRSQSDPSVDVEHFRNLGELSSEFRRTRSMSALEDEEITDEDDQ</sequence>
<dbReference type="InterPro" id="IPR035892">
    <property type="entry name" value="C2_domain_sf"/>
</dbReference>
<keyword evidence="2" id="KW-0812">Transmembrane</keyword>
<feature type="region of interest" description="Disordered" evidence="1">
    <location>
        <begin position="477"/>
        <end position="616"/>
    </location>
</feature>
<dbReference type="Pfam" id="PF00168">
    <property type="entry name" value="C2"/>
    <property type="match status" value="1"/>
</dbReference>
<dbReference type="InterPro" id="IPR000008">
    <property type="entry name" value="C2_dom"/>
</dbReference>
<dbReference type="PANTHER" id="PTHR10024:SF374">
    <property type="entry name" value="C2 DOMAIN-CONTAINING PROTEIN"/>
    <property type="match status" value="1"/>
</dbReference>
<feature type="compositionally biased region" description="Basic residues" evidence="1">
    <location>
        <begin position="562"/>
        <end position="575"/>
    </location>
</feature>
<gene>
    <name evidence="4" type="ORF">PLOB_00041137</name>
</gene>
<keyword evidence="2" id="KW-0472">Membrane</keyword>
<evidence type="ECO:0000256" key="2">
    <source>
        <dbReference type="SAM" id="Phobius"/>
    </source>
</evidence>
<feature type="compositionally biased region" description="Basic and acidic residues" evidence="1">
    <location>
        <begin position="498"/>
        <end position="516"/>
    </location>
</feature>